<dbReference type="Pfam" id="PF22748">
    <property type="entry name" value="PexRD54_WY"/>
    <property type="match status" value="1"/>
</dbReference>
<organism evidence="8">
    <name type="scientific">Phytophthora nicotianae</name>
    <name type="common">Potato buckeye rot agent</name>
    <name type="synonym">Phytophthora parasitica</name>
    <dbReference type="NCBI Taxonomy" id="4792"/>
    <lineage>
        <taxon>Eukaryota</taxon>
        <taxon>Sar</taxon>
        <taxon>Stramenopiles</taxon>
        <taxon>Oomycota</taxon>
        <taxon>Peronosporomycetes</taxon>
        <taxon>Peronosporales</taxon>
        <taxon>Peronosporaceae</taxon>
        <taxon>Phytophthora</taxon>
    </lineage>
</organism>
<feature type="non-terminal residue" evidence="8">
    <location>
        <position position="280"/>
    </location>
</feature>
<evidence type="ECO:0000313" key="8">
    <source>
        <dbReference type="EMBL" id="ETM38177.1"/>
    </source>
</evidence>
<gene>
    <name evidence="8" type="ORF">L914_15449</name>
</gene>
<dbReference type="VEuPathDB" id="FungiDB:PPTG_20720"/>
<comment type="subcellular location">
    <subcellularLocation>
        <location evidence="1">Host cell</location>
    </subcellularLocation>
    <subcellularLocation>
        <location evidence="2">Secreted</location>
    </subcellularLocation>
</comment>
<dbReference type="InterPro" id="IPR054463">
    <property type="entry name" value="PexRD54_WY"/>
</dbReference>
<dbReference type="GO" id="GO:0043657">
    <property type="term" value="C:host cell"/>
    <property type="evidence" value="ECO:0007669"/>
    <property type="project" value="UniProtKB-SubCell"/>
</dbReference>
<dbReference type="Proteomes" id="UP000054532">
    <property type="component" value="Unassembled WGS sequence"/>
</dbReference>
<evidence type="ECO:0000256" key="4">
    <source>
        <dbReference type="ARBA" id="ARBA00022525"/>
    </source>
</evidence>
<comment type="similarity">
    <text evidence="3">Belongs to the RxLR effector family.</text>
</comment>
<keyword evidence="4" id="KW-0964">Secreted</keyword>
<evidence type="ECO:0000256" key="2">
    <source>
        <dbReference type="ARBA" id="ARBA00004613"/>
    </source>
</evidence>
<dbReference type="GO" id="GO:0005576">
    <property type="term" value="C:extracellular region"/>
    <property type="evidence" value="ECO:0007669"/>
    <property type="project" value="UniProtKB-SubCell"/>
</dbReference>
<keyword evidence="6" id="KW-0843">Virulence</keyword>
<protein>
    <recommendedName>
        <fullName evidence="7">RxLR effector PexRD54 WY domain-containing protein</fullName>
    </recommendedName>
</protein>
<name>W2MP72_PHYNI</name>
<evidence type="ECO:0000256" key="5">
    <source>
        <dbReference type="ARBA" id="ARBA00022729"/>
    </source>
</evidence>
<reference evidence="8" key="1">
    <citation type="submission" date="2013-11" db="EMBL/GenBank/DDBJ databases">
        <title>The Genome Sequence of Phytophthora parasitica IAC_01/95.</title>
        <authorList>
            <consortium name="The Broad Institute Genomics Platform"/>
            <person name="Russ C."/>
            <person name="Tyler B."/>
            <person name="Panabieres F."/>
            <person name="Shan W."/>
            <person name="Tripathy S."/>
            <person name="Grunwald N."/>
            <person name="Machado M."/>
            <person name="Johnson C.S."/>
            <person name="Arredondo F."/>
            <person name="Hong C."/>
            <person name="Coffey M."/>
            <person name="Young S.K."/>
            <person name="Zeng Q."/>
            <person name="Gargeya S."/>
            <person name="Fitzgerald M."/>
            <person name="Abouelleil A."/>
            <person name="Alvarado L."/>
            <person name="Chapman S.B."/>
            <person name="Gainer-Dewar J."/>
            <person name="Goldberg J."/>
            <person name="Griggs A."/>
            <person name="Gujja S."/>
            <person name="Hansen M."/>
            <person name="Howarth C."/>
            <person name="Imamovic A."/>
            <person name="Ireland A."/>
            <person name="Larimer J."/>
            <person name="McCowan C."/>
            <person name="Murphy C."/>
            <person name="Pearson M."/>
            <person name="Poon T.W."/>
            <person name="Priest M."/>
            <person name="Roberts A."/>
            <person name="Saif S."/>
            <person name="Shea T."/>
            <person name="Sykes S."/>
            <person name="Wortman J."/>
            <person name="Nusbaum C."/>
            <person name="Birren B."/>
        </authorList>
    </citation>
    <scope>NUCLEOTIDE SEQUENCE [LARGE SCALE GENOMIC DNA]</scope>
    <source>
        <strain evidence="8">IAC_01/95</strain>
    </source>
</reference>
<proteinExistence type="inferred from homology"/>
<evidence type="ECO:0000259" key="7">
    <source>
        <dbReference type="Pfam" id="PF22748"/>
    </source>
</evidence>
<evidence type="ECO:0000256" key="3">
    <source>
        <dbReference type="ARBA" id="ARBA00010400"/>
    </source>
</evidence>
<feature type="domain" description="RxLR effector PexRD54 WY" evidence="7">
    <location>
        <begin position="62"/>
        <end position="88"/>
    </location>
</feature>
<keyword evidence="5" id="KW-0732">Signal</keyword>
<evidence type="ECO:0000256" key="1">
    <source>
        <dbReference type="ARBA" id="ARBA00004340"/>
    </source>
</evidence>
<dbReference type="AlphaFoldDB" id="W2MP72"/>
<accession>W2MP72</accession>
<sequence>MSAAASSDQSIIYTGRKLRTEMRSNEDRMINLSAQSAKSVTLGALNNIDVASLRTTAISDTAFTMLKLDQAGDDLFKSPQFLKWVHYVTVVAKKKTTTVMLSTLTAGYSDTALIQMLEATRKTPETEKIATRLQRRQVKIWMRSGKTADDIFMVLKLDKKIENLLTNPNLETYVTYMNLFNKYSPGRETTLVNTFVTFYGDEAVAKVIEAGKKVESTEEFAKDLQVALFSQWMWEGAQPKQIWKMLHLEKSTDPNGGGGGFGVVMKRFITRTARILRELD</sequence>
<evidence type="ECO:0000256" key="6">
    <source>
        <dbReference type="ARBA" id="ARBA00023026"/>
    </source>
</evidence>
<dbReference type="EMBL" id="KI694934">
    <property type="protein sequence ID" value="ETM38177.1"/>
    <property type="molecule type" value="Genomic_DNA"/>
</dbReference>